<dbReference type="EMBL" id="JPMD01000021">
    <property type="protein sequence ID" value="KEZ86539.1"/>
    <property type="molecule type" value="Genomic_DNA"/>
</dbReference>
<evidence type="ECO:0000259" key="7">
    <source>
        <dbReference type="Pfam" id="PF09182"/>
    </source>
</evidence>
<dbReference type="GO" id="GO:0045982">
    <property type="term" value="P:negative regulation of purine nucleobase metabolic process"/>
    <property type="evidence" value="ECO:0007669"/>
    <property type="project" value="InterPro"/>
</dbReference>
<evidence type="ECO:0000256" key="3">
    <source>
        <dbReference type="ARBA" id="ARBA00023125"/>
    </source>
</evidence>
<organism evidence="8 9">
    <name type="scientific">Clostridium sulfidigenes</name>
    <dbReference type="NCBI Taxonomy" id="318464"/>
    <lineage>
        <taxon>Bacteria</taxon>
        <taxon>Bacillati</taxon>
        <taxon>Bacillota</taxon>
        <taxon>Clostridia</taxon>
        <taxon>Eubacteriales</taxon>
        <taxon>Clostridiaceae</taxon>
        <taxon>Clostridium</taxon>
    </lineage>
</organism>
<dbReference type="PANTHER" id="PTHR43864">
    <property type="entry name" value="HYPOXANTHINE/GUANINE PHOSPHORIBOSYLTRANSFERASE"/>
    <property type="match status" value="1"/>
</dbReference>
<sequence length="276" mass="30582">MEKIKHKFNRNQRVIGITKVLTENPNKVITLNLFTEKFNAAKSTISEDIVIVREVIEGLSMGKIETVAGAAGGIRFINEKSNEDRKQFLEDLCEALRQQSRVVPGNFLYITDIAYNPSIIQNSAIILASKFKDMNVDYVVTIETKGIPLGYEVAKQLGVQLVTVRHDTKYTEGTTVSINYASGSSNRLQTMTLSTKSMKRSSRCVFVDDFMRGGGTAKGIKELLSEFDSELLGSGFLIDNVEVKDKLVDDYISLVNFYGIGEDGIAIVSPSSEKNE</sequence>
<proteinExistence type="inferred from homology"/>
<dbReference type="CDD" id="cd06223">
    <property type="entry name" value="PRTases_typeI"/>
    <property type="match status" value="1"/>
</dbReference>
<dbReference type="eggNOG" id="COG0503">
    <property type="taxonomic scope" value="Bacteria"/>
</dbReference>
<evidence type="ECO:0000256" key="1">
    <source>
        <dbReference type="ARBA" id="ARBA00011738"/>
    </source>
</evidence>
<evidence type="ECO:0000313" key="9">
    <source>
        <dbReference type="Proteomes" id="UP000028542"/>
    </source>
</evidence>
<comment type="similarity">
    <text evidence="5">Belongs to the purine/pyrimidine phosphoribosyltransferase family. PurR subfamily.</text>
</comment>
<feature type="domain" description="Phosphoribosyltransferase" evidence="6">
    <location>
        <begin position="113"/>
        <end position="244"/>
    </location>
</feature>
<dbReference type="InterPro" id="IPR036390">
    <property type="entry name" value="WH_DNA-bd_sf"/>
</dbReference>
<dbReference type="InterPro" id="IPR010078">
    <property type="entry name" value="PurR_Bsub"/>
</dbReference>
<dbReference type="RefSeq" id="WP_035132520.1">
    <property type="nucleotide sequence ID" value="NZ_JBQHQR010000012.1"/>
</dbReference>
<dbReference type="Pfam" id="PF00156">
    <property type="entry name" value="Pribosyltran"/>
    <property type="match status" value="1"/>
</dbReference>
<dbReference type="SUPFAM" id="SSF46785">
    <property type="entry name" value="Winged helix' DNA-binding domain"/>
    <property type="match status" value="1"/>
</dbReference>
<dbReference type="InterPro" id="IPR036388">
    <property type="entry name" value="WH-like_DNA-bd_sf"/>
</dbReference>
<dbReference type="STRING" id="318464.IO99_09195"/>
<keyword evidence="2" id="KW-0805">Transcription regulation</keyword>
<reference evidence="8 9" key="1">
    <citation type="submission" date="2014-07" db="EMBL/GenBank/DDBJ databases">
        <title>Draft genome of Clostridium sulfidigenes 113A isolated from sediments associated with methane hydrate from Krishna Godavari basin.</title>
        <authorList>
            <person name="Honkalas V.S."/>
            <person name="Dabir A.P."/>
            <person name="Arora P."/>
            <person name="Dhakephalkar P.K."/>
        </authorList>
    </citation>
    <scope>NUCLEOTIDE SEQUENCE [LARGE SCALE GENOMIC DNA]</scope>
    <source>
        <strain evidence="8 9">113A</strain>
    </source>
</reference>
<dbReference type="AlphaFoldDB" id="A0A084JC55"/>
<dbReference type="GO" id="GO:0003677">
    <property type="term" value="F:DNA binding"/>
    <property type="evidence" value="ECO:0007669"/>
    <property type="project" value="UniProtKB-KW"/>
</dbReference>
<comment type="subunit">
    <text evidence="1">Homodimer.</text>
</comment>
<dbReference type="NCBIfam" id="TIGR01743">
    <property type="entry name" value="purR_Bsub"/>
    <property type="match status" value="1"/>
</dbReference>
<dbReference type="GO" id="GO:0045892">
    <property type="term" value="P:negative regulation of DNA-templated transcription"/>
    <property type="evidence" value="ECO:0007669"/>
    <property type="project" value="InterPro"/>
</dbReference>
<dbReference type="Proteomes" id="UP000028542">
    <property type="component" value="Unassembled WGS sequence"/>
</dbReference>
<evidence type="ECO:0000259" key="6">
    <source>
        <dbReference type="Pfam" id="PF00156"/>
    </source>
</evidence>
<comment type="caution">
    <text evidence="8">The sequence shown here is derived from an EMBL/GenBank/DDBJ whole genome shotgun (WGS) entry which is preliminary data.</text>
</comment>
<dbReference type="PANTHER" id="PTHR43864:SF2">
    <property type="entry name" value="PUR OPERON REPRESSOR"/>
    <property type="match status" value="1"/>
</dbReference>
<keyword evidence="9" id="KW-1185">Reference proteome</keyword>
<evidence type="ECO:0000256" key="4">
    <source>
        <dbReference type="ARBA" id="ARBA00023163"/>
    </source>
</evidence>
<keyword evidence="4" id="KW-0804">Transcription</keyword>
<dbReference type="InterPro" id="IPR029057">
    <property type="entry name" value="PRTase-like"/>
</dbReference>
<keyword evidence="3" id="KW-0238">DNA-binding</keyword>
<evidence type="ECO:0000313" key="8">
    <source>
        <dbReference type="EMBL" id="KEZ86539.1"/>
    </source>
</evidence>
<protein>
    <submittedName>
        <fullName evidence="8">LacI family transcriptional regulator</fullName>
    </submittedName>
</protein>
<dbReference type="InterPro" id="IPR000836">
    <property type="entry name" value="PRTase_dom"/>
</dbReference>
<dbReference type="InterPro" id="IPR015265">
    <property type="entry name" value="PuR_N"/>
</dbReference>
<name>A0A084JC55_9CLOT</name>
<dbReference type="Pfam" id="PF09182">
    <property type="entry name" value="PuR_N"/>
    <property type="match status" value="1"/>
</dbReference>
<gene>
    <name evidence="8" type="ORF">IO99_09195</name>
</gene>
<evidence type="ECO:0000256" key="5">
    <source>
        <dbReference type="ARBA" id="ARBA00049656"/>
    </source>
</evidence>
<feature type="domain" description="Bacterial purine repressor N-terminal" evidence="7">
    <location>
        <begin position="9"/>
        <end position="77"/>
    </location>
</feature>
<evidence type="ECO:0000256" key="2">
    <source>
        <dbReference type="ARBA" id="ARBA00023015"/>
    </source>
</evidence>
<dbReference type="SUPFAM" id="SSF53271">
    <property type="entry name" value="PRTase-like"/>
    <property type="match status" value="1"/>
</dbReference>
<dbReference type="Gene3D" id="1.10.10.10">
    <property type="entry name" value="Winged helix-like DNA-binding domain superfamily/Winged helix DNA-binding domain"/>
    <property type="match status" value="1"/>
</dbReference>
<accession>A0A084JC55</accession>
<dbReference type="InterPro" id="IPR050118">
    <property type="entry name" value="Pur/Pyrimidine_PRTase"/>
</dbReference>
<dbReference type="Gene3D" id="3.40.50.2020">
    <property type="match status" value="1"/>
</dbReference>